<evidence type="ECO:0000256" key="3">
    <source>
        <dbReference type="ARBA" id="ARBA00022691"/>
    </source>
</evidence>
<feature type="domain" description="Radical SAM core" evidence="8">
    <location>
        <begin position="7"/>
        <end position="224"/>
    </location>
</feature>
<dbReference type="InterPro" id="IPR000385">
    <property type="entry name" value="MoaA_NifB_PqqE_Fe-S-bd_CS"/>
</dbReference>
<keyword evidence="3" id="KW-0949">S-adenosyl-L-methionine</keyword>
<dbReference type="SFLD" id="SFLDG01067">
    <property type="entry name" value="SPASM/twitch_domain_containing"/>
    <property type="match status" value="1"/>
</dbReference>
<evidence type="ECO:0000256" key="5">
    <source>
        <dbReference type="ARBA" id="ARBA00023002"/>
    </source>
</evidence>
<keyword evidence="5" id="KW-0560">Oxidoreductase</keyword>
<dbReference type="InterPro" id="IPR013785">
    <property type="entry name" value="Aldolase_TIM"/>
</dbReference>
<dbReference type="PROSITE" id="PS01305">
    <property type="entry name" value="MOAA_NIFB_PQQE"/>
    <property type="match status" value="1"/>
</dbReference>
<dbReference type="Proteomes" id="UP000320813">
    <property type="component" value="Unassembled WGS sequence"/>
</dbReference>
<proteinExistence type="predicted"/>
<accession>A0A519BAE7</accession>
<dbReference type="SUPFAM" id="SSF102114">
    <property type="entry name" value="Radical SAM enzymes"/>
    <property type="match status" value="1"/>
</dbReference>
<protein>
    <submittedName>
        <fullName evidence="9">Radical SAM protein</fullName>
    </submittedName>
</protein>
<evidence type="ECO:0000313" key="9">
    <source>
        <dbReference type="EMBL" id="RZD14260.1"/>
    </source>
</evidence>
<comment type="caution">
    <text evidence="9">The sequence shown here is derived from an EMBL/GenBank/DDBJ whole genome shotgun (WGS) entry which is preliminary data.</text>
</comment>
<dbReference type="PANTHER" id="PTHR11228:SF7">
    <property type="entry name" value="PQQA PEPTIDE CYCLASE"/>
    <property type="match status" value="1"/>
</dbReference>
<sequence>MSKIKIPDNYNYLACFLTHACNLSCPYCINLNENGLTRRMVSKSMHISGEEWINFINKLEIRPDGLPVTLQGGEPTLHKDFYKIVNGIRTDIKLDLLTNLMFNVDEFIANVDPKIFNRKAKYAAIRASYHPSQNNIDDLVQKILKMADAGFYIGLYSVMVPENEAHIKEIQERCLILGIDFRVKEYLGYSNGTWYGTYRFPEAITQRHEKYCECKTTELIIGPDGSVYRCHADLYSKRSPIGSILNINFTIENIYRPCYVFGHCNPCDIKVKTNRFQEFGHSSVDIINIKELNGQTLPNTNMI</sequence>
<keyword evidence="4" id="KW-0479">Metal-binding</keyword>
<name>A0A519BAE7_9DELT</name>
<dbReference type="SFLD" id="SFLDS00029">
    <property type="entry name" value="Radical_SAM"/>
    <property type="match status" value="1"/>
</dbReference>
<evidence type="ECO:0000313" key="10">
    <source>
        <dbReference type="Proteomes" id="UP000320813"/>
    </source>
</evidence>
<dbReference type="Pfam" id="PF04055">
    <property type="entry name" value="Radical_SAM"/>
    <property type="match status" value="1"/>
</dbReference>
<evidence type="ECO:0000256" key="4">
    <source>
        <dbReference type="ARBA" id="ARBA00022723"/>
    </source>
</evidence>
<evidence type="ECO:0000259" key="8">
    <source>
        <dbReference type="PROSITE" id="PS51918"/>
    </source>
</evidence>
<gene>
    <name evidence="9" type="ORF">EVJ47_06215</name>
</gene>
<evidence type="ECO:0000256" key="1">
    <source>
        <dbReference type="ARBA" id="ARBA00001966"/>
    </source>
</evidence>
<dbReference type="AlphaFoldDB" id="A0A519BAE7"/>
<dbReference type="PANTHER" id="PTHR11228">
    <property type="entry name" value="RADICAL SAM DOMAIN PROTEIN"/>
    <property type="match status" value="1"/>
</dbReference>
<dbReference type="Gene3D" id="3.20.20.70">
    <property type="entry name" value="Aldolase class I"/>
    <property type="match status" value="1"/>
</dbReference>
<comment type="cofactor">
    <cofactor evidence="1">
        <name>[4Fe-4S] cluster</name>
        <dbReference type="ChEBI" id="CHEBI:49883"/>
    </cofactor>
</comment>
<dbReference type="GO" id="GO:0051539">
    <property type="term" value="F:4 iron, 4 sulfur cluster binding"/>
    <property type="evidence" value="ECO:0007669"/>
    <property type="project" value="UniProtKB-KW"/>
</dbReference>
<organism evidence="9 10">
    <name type="scientific">Candidatus Acidulodesulfobacterium ferriphilum</name>
    <dbReference type="NCBI Taxonomy" id="2597223"/>
    <lineage>
        <taxon>Bacteria</taxon>
        <taxon>Deltaproteobacteria</taxon>
        <taxon>Candidatus Acidulodesulfobacterales</taxon>
        <taxon>Candidatus Acidulodesulfobacterium</taxon>
    </lineage>
</organism>
<dbReference type="InterPro" id="IPR007197">
    <property type="entry name" value="rSAM"/>
</dbReference>
<dbReference type="InterPro" id="IPR058240">
    <property type="entry name" value="rSAM_sf"/>
</dbReference>
<dbReference type="InterPro" id="IPR050377">
    <property type="entry name" value="Radical_SAM_PqqE_MftC-like"/>
</dbReference>
<dbReference type="EMBL" id="SGBD01000003">
    <property type="protein sequence ID" value="RZD14260.1"/>
    <property type="molecule type" value="Genomic_DNA"/>
</dbReference>
<reference evidence="9 10" key="1">
    <citation type="submission" date="2019-01" db="EMBL/GenBank/DDBJ databases">
        <title>Insights into ecological role of a new deltaproteobacterial order Candidatus Sinidesulfobacterales (Sva0485) by metagenomics and metatranscriptomics.</title>
        <authorList>
            <person name="Tan S."/>
            <person name="Liu J."/>
            <person name="Fang Y."/>
            <person name="Hedlund B.P."/>
            <person name="Lian Z.H."/>
            <person name="Huang L.Y."/>
            <person name="Li J.T."/>
            <person name="Huang L.N."/>
            <person name="Li W.J."/>
            <person name="Jiang H.C."/>
            <person name="Dong H.L."/>
            <person name="Shu W.S."/>
        </authorList>
    </citation>
    <scope>NUCLEOTIDE SEQUENCE [LARGE SCALE GENOMIC DNA]</scope>
    <source>
        <strain evidence="9">AP3</strain>
    </source>
</reference>
<dbReference type="PROSITE" id="PS51918">
    <property type="entry name" value="RADICAL_SAM"/>
    <property type="match status" value="1"/>
</dbReference>
<keyword evidence="7" id="KW-0411">Iron-sulfur</keyword>
<evidence type="ECO:0000256" key="6">
    <source>
        <dbReference type="ARBA" id="ARBA00023004"/>
    </source>
</evidence>
<evidence type="ECO:0000256" key="2">
    <source>
        <dbReference type="ARBA" id="ARBA00022485"/>
    </source>
</evidence>
<dbReference type="GO" id="GO:0016491">
    <property type="term" value="F:oxidoreductase activity"/>
    <property type="evidence" value="ECO:0007669"/>
    <property type="project" value="UniProtKB-KW"/>
</dbReference>
<evidence type="ECO:0000256" key="7">
    <source>
        <dbReference type="ARBA" id="ARBA00023014"/>
    </source>
</evidence>
<keyword evidence="2" id="KW-0004">4Fe-4S</keyword>
<keyword evidence="6" id="KW-0408">Iron</keyword>
<dbReference type="GO" id="GO:0046872">
    <property type="term" value="F:metal ion binding"/>
    <property type="evidence" value="ECO:0007669"/>
    <property type="project" value="UniProtKB-KW"/>
</dbReference>